<dbReference type="AlphaFoldDB" id="A0A8J3NM57"/>
<feature type="domain" description="Methyltransferase" evidence="3">
    <location>
        <begin position="35"/>
        <end position="127"/>
    </location>
</feature>
<evidence type="ECO:0000256" key="1">
    <source>
        <dbReference type="ARBA" id="ARBA00022603"/>
    </source>
</evidence>
<accession>A0A8J3NM57</accession>
<dbReference type="InterPro" id="IPR041698">
    <property type="entry name" value="Methyltransf_25"/>
</dbReference>
<dbReference type="GO" id="GO:0008168">
    <property type="term" value="F:methyltransferase activity"/>
    <property type="evidence" value="ECO:0007669"/>
    <property type="project" value="UniProtKB-KW"/>
</dbReference>
<name>A0A8J3NM57_9ACTN</name>
<dbReference type="Gene3D" id="3.40.50.150">
    <property type="entry name" value="Vaccinia Virus protein VP39"/>
    <property type="match status" value="1"/>
</dbReference>
<gene>
    <name evidence="4" type="ORF">Cba03nite_71740</name>
</gene>
<evidence type="ECO:0000256" key="2">
    <source>
        <dbReference type="ARBA" id="ARBA00022679"/>
    </source>
</evidence>
<evidence type="ECO:0000313" key="5">
    <source>
        <dbReference type="Proteomes" id="UP000601223"/>
    </source>
</evidence>
<dbReference type="PANTHER" id="PTHR43861:SF1">
    <property type="entry name" value="TRANS-ACONITATE 2-METHYLTRANSFERASE"/>
    <property type="match status" value="1"/>
</dbReference>
<protein>
    <submittedName>
        <fullName evidence="4">SAM-dependent methyltransferase</fullName>
    </submittedName>
</protein>
<dbReference type="PANTHER" id="PTHR43861">
    <property type="entry name" value="TRANS-ACONITATE 2-METHYLTRANSFERASE-RELATED"/>
    <property type="match status" value="1"/>
</dbReference>
<dbReference type="InterPro" id="IPR029063">
    <property type="entry name" value="SAM-dependent_MTases_sf"/>
</dbReference>
<proteinExistence type="predicted"/>
<keyword evidence="5" id="KW-1185">Reference proteome</keyword>
<organism evidence="4 5">
    <name type="scientific">Catellatospora bangladeshensis</name>
    <dbReference type="NCBI Taxonomy" id="310355"/>
    <lineage>
        <taxon>Bacteria</taxon>
        <taxon>Bacillati</taxon>
        <taxon>Actinomycetota</taxon>
        <taxon>Actinomycetes</taxon>
        <taxon>Micromonosporales</taxon>
        <taxon>Micromonosporaceae</taxon>
        <taxon>Catellatospora</taxon>
    </lineage>
</organism>
<dbReference type="Pfam" id="PF13649">
    <property type="entry name" value="Methyltransf_25"/>
    <property type="match status" value="1"/>
</dbReference>
<dbReference type="Proteomes" id="UP000601223">
    <property type="component" value="Unassembled WGS sequence"/>
</dbReference>
<dbReference type="RefSeq" id="WP_203756270.1">
    <property type="nucleotide sequence ID" value="NZ_BONF01000053.1"/>
</dbReference>
<sequence>MADWDGAGYAHVSELQRAMATASLESVTVAGDERVLDVGCGDGYVTRWIASRLPEGSVLGVDPSPRMIETARAADDRQANVSFQVGDVTTMAFGPDYDLVVSFNALHWVADQQAAYRNIAATLAPGGRVLVQFVCRGPRPSVEQVAMEATRDPRWAPAFAGFTPPYVHLGQDDLAGIARGAGLEVTGQSVVDREWDFGSREQFAQWCTVGFSAWTSRLAAADVPTFVDTVVGEYETVAGRPGLFRFLQLRAELRASRA</sequence>
<dbReference type="SUPFAM" id="SSF53335">
    <property type="entry name" value="S-adenosyl-L-methionine-dependent methyltransferases"/>
    <property type="match status" value="1"/>
</dbReference>
<evidence type="ECO:0000259" key="3">
    <source>
        <dbReference type="Pfam" id="PF13649"/>
    </source>
</evidence>
<dbReference type="CDD" id="cd02440">
    <property type="entry name" value="AdoMet_MTases"/>
    <property type="match status" value="1"/>
</dbReference>
<keyword evidence="2" id="KW-0808">Transferase</keyword>
<keyword evidence="1 4" id="KW-0489">Methyltransferase</keyword>
<evidence type="ECO:0000313" key="4">
    <source>
        <dbReference type="EMBL" id="GIF85825.1"/>
    </source>
</evidence>
<reference evidence="4 5" key="1">
    <citation type="submission" date="2021-01" db="EMBL/GenBank/DDBJ databases">
        <title>Whole genome shotgun sequence of Catellatospora bangladeshensis NBRC 107357.</title>
        <authorList>
            <person name="Komaki H."/>
            <person name="Tamura T."/>
        </authorList>
    </citation>
    <scope>NUCLEOTIDE SEQUENCE [LARGE SCALE GENOMIC DNA]</scope>
    <source>
        <strain evidence="4 5">NBRC 107357</strain>
    </source>
</reference>
<dbReference type="EMBL" id="BONF01000053">
    <property type="protein sequence ID" value="GIF85825.1"/>
    <property type="molecule type" value="Genomic_DNA"/>
</dbReference>
<dbReference type="GO" id="GO:0032259">
    <property type="term" value="P:methylation"/>
    <property type="evidence" value="ECO:0007669"/>
    <property type="project" value="UniProtKB-KW"/>
</dbReference>
<comment type="caution">
    <text evidence="4">The sequence shown here is derived from an EMBL/GenBank/DDBJ whole genome shotgun (WGS) entry which is preliminary data.</text>
</comment>